<protein>
    <recommendedName>
        <fullName evidence="4">Flagellar motor switch protein FliM</fullName>
    </recommendedName>
</protein>
<keyword evidence="5" id="KW-1003">Cell membrane</keyword>
<evidence type="ECO:0000256" key="3">
    <source>
        <dbReference type="ARBA" id="ARBA00011049"/>
    </source>
</evidence>
<sequence length="291" mass="31088">MTVQNPAVEVYDFKRPTTLARQQTRALEQAFETFSRQWGTQLTASLRVMSQVAFDQVVVESYADYAASLPSRTTMVLCAMGEHPARAVIQFPPDAAFGWIATMLGATSPIVAPDRRYTPIELSLVRRLAAGVLEDLSYSFGGILIDDLRVESVHENSMVAQATAPSDLMVVGAFMVRAGGGPAAEASIAIPLAELLPRLGVDVLDAVAGHSPERLRDHVIAAPVEVALRLREVPVSPRRVLDLAVGDVIPLPHGHTRPFDLAVDGRIIARAAAGAVGARLAGVVIDLEESA</sequence>
<feature type="domain" description="Flagellar motor switch protein FliN-like C-terminal" evidence="10">
    <location>
        <begin position="221"/>
        <end position="285"/>
    </location>
</feature>
<dbReference type="PANTHER" id="PTHR30034">
    <property type="entry name" value="FLAGELLAR MOTOR SWITCH PROTEIN FLIM"/>
    <property type="match status" value="1"/>
</dbReference>
<dbReference type="InterPro" id="IPR001543">
    <property type="entry name" value="FliN-like_C"/>
</dbReference>
<dbReference type="InterPro" id="IPR001689">
    <property type="entry name" value="Flag_FliM"/>
</dbReference>
<dbReference type="Gene3D" id="2.30.330.10">
    <property type="entry name" value="SpoA-like"/>
    <property type="match status" value="1"/>
</dbReference>
<evidence type="ECO:0000256" key="7">
    <source>
        <dbReference type="ARBA" id="ARBA00022779"/>
    </source>
</evidence>
<reference evidence="11" key="1">
    <citation type="submission" date="2022-11" db="EMBL/GenBank/DDBJ databases">
        <title>Description of Microcella daejonensis nov. sp, isolated from riverside soil.</title>
        <authorList>
            <person name="Molina K.M."/>
            <person name="Kim S.B."/>
        </authorList>
    </citation>
    <scope>NUCLEOTIDE SEQUENCE</scope>
    <source>
        <strain evidence="11">MMS21-STM12</strain>
    </source>
</reference>
<evidence type="ECO:0000313" key="12">
    <source>
        <dbReference type="Proteomes" id="UP001164706"/>
    </source>
</evidence>
<dbReference type="PANTHER" id="PTHR30034:SF6">
    <property type="entry name" value="YOP PROTEINS TRANSLOCATION PROTEIN Q"/>
    <property type="match status" value="1"/>
</dbReference>
<proteinExistence type="inferred from homology"/>
<keyword evidence="12" id="KW-1185">Reference proteome</keyword>
<dbReference type="Proteomes" id="UP001164706">
    <property type="component" value="Chromosome"/>
</dbReference>
<dbReference type="AlphaFoldDB" id="A0A9E8S9P3"/>
<name>A0A9E8S9P3_9MICO</name>
<keyword evidence="11" id="KW-0282">Flagellum</keyword>
<keyword evidence="6" id="KW-0145">Chemotaxis</keyword>
<keyword evidence="9" id="KW-0975">Bacterial flagellum</keyword>
<dbReference type="EMBL" id="CP113089">
    <property type="protein sequence ID" value="WAB81726.1"/>
    <property type="molecule type" value="Genomic_DNA"/>
</dbReference>
<dbReference type="GO" id="GO:0003774">
    <property type="term" value="F:cytoskeletal motor activity"/>
    <property type="evidence" value="ECO:0007669"/>
    <property type="project" value="InterPro"/>
</dbReference>
<dbReference type="GO" id="GO:0050918">
    <property type="term" value="P:positive chemotaxis"/>
    <property type="evidence" value="ECO:0007669"/>
    <property type="project" value="TreeGrafter"/>
</dbReference>
<comment type="similarity">
    <text evidence="3">Belongs to the FliM family.</text>
</comment>
<keyword evidence="8" id="KW-0472">Membrane</keyword>
<dbReference type="GO" id="GO:0071978">
    <property type="term" value="P:bacterial-type flagellum-dependent swarming motility"/>
    <property type="evidence" value="ECO:0007669"/>
    <property type="project" value="TreeGrafter"/>
</dbReference>
<evidence type="ECO:0000256" key="2">
    <source>
        <dbReference type="ARBA" id="ARBA00004202"/>
    </source>
</evidence>
<comment type="subcellular location">
    <subcellularLocation>
        <location evidence="1">Bacterial flagellum basal body</location>
    </subcellularLocation>
    <subcellularLocation>
        <location evidence="2">Cell membrane</location>
        <topology evidence="2">Peripheral membrane protein</topology>
    </subcellularLocation>
</comment>
<dbReference type="Pfam" id="PF01052">
    <property type="entry name" value="FliMN_C"/>
    <property type="match status" value="1"/>
</dbReference>
<evidence type="ECO:0000256" key="9">
    <source>
        <dbReference type="ARBA" id="ARBA00023143"/>
    </source>
</evidence>
<dbReference type="Pfam" id="PF02154">
    <property type="entry name" value="FliM"/>
    <property type="match status" value="1"/>
</dbReference>
<evidence type="ECO:0000259" key="10">
    <source>
        <dbReference type="Pfam" id="PF01052"/>
    </source>
</evidence>
<evidence type="ECO:0000256" key="1">
    <source>
        <dbReference type="ARBA" id="ARBA00004117"/>
    </source>
</evidence>
<keyword evidence="11" id="KW-0966">Cell projection</keyword>
<gene>
    <name evidence="11" type="ORF">OVN18_01520</name>
</gene>
<dbReference type="RefSeq" id="WP_267781516.1">
    <property type="nucleotide sequence ID" value="NZ_CP113089.1"/>
</dbReference>
<keyword evidence="11" id="KW-0969">Cilium</keyword>
<organism evidence="11 12">
    <name type="scientific">Microcella daejeonensis</name>
    <dbReference type="NCBI Taxonomy" id="2994971"/>
    <lineage>
        <taxon>Bacteria</taxon>
        <taxon>Bacillati</taxon>
        <taxon>Actinomycetota</taxon>
        <taxon>Actinomycetes</taxon>
        <taxon>Micrococcales</taxon>
        <taxon>Microbacteriaceae</taxon>
        <taxon>Microcella</taxon>
    </lineage>
</organism>
<dbReference type="InterPro" id="IPR028976">
    <property type="entry name" value="CheC-like_sf"/>
</dbReference>
<evidence type="ECO:0000256" key="5">
    <source>
        <dbReference type="ARBA" id="ARBA00022475"/>
    </source>
</evidence>
<dbReference type="CDD" id="cd17908">
    <property type="entry name" value="FliM"/>
    <property type="match status" value="1"/>
</dbReference>
<dbReference type="KEGG" id="mdb:OVN18_01520"/>
<dbReference type="InterPro" id="IPR036429">
    <property type="entry name" value="SpoA-like_sf"/>
</dbReference>
<dbReference type="SUPFAM" id="SSF101801">
    <property type="entry name" value="Surface presentation of antigens (SPOA)"/>
    <property type="match status" value="1"/>
</dbReference>
<dbReference type="GO" id="GO:0009425">
    <property type="term" value="C:bacterial-type flagellum basal body"/>
    <property type="evidence" value="ECO:0007669"/>
    <property type="project" value="UniProtKB-SubCell"/>
</dbReference>
<accession>A0A9E8S9P3</accession>
<dbReference type="Gene3D" id="3.40.1550.10">
    <property type="entry name" value="CheC-like"/>
    <property type="match status" value="1"/>
</dbReference>
<evidence type="ECO:0000256" key="8">
    <source>
        <dbReference type="ARBA" id="ARBA00023136"/>
    </source>
</evidence>
<evidence type="ECO:0000256" key="6">
    <source>
        <dbReference type="ARBA" id="ARBA00022500"/>
    </source>
</evidence>
<evidence type="ECO:0000313" key="11">
    <source>
        <dbReference type="EMBL" id="WAB81726.1"/>
    </source>
</evidence>
<dbReference type="GO" id="GO:0005886">
    <property type="term" value="C:plasma membrane"/>
    <property type="evidence" value="ECO:0007669"/>
    <property type="project" value="UniProtKB-SubCell"/>
</dbReference>
<evidence type="ECO:0000256" key="4">
    <source>
        <dbReference type="ARBA" id="ARBA00021898"/>
    </source>
</evidence>
<keyword evidence="7" id="KW-0283">Flagellar rotation</keyword>